<keyword evidence="3" id="KW-1185">Reference proteome</keyword>
<comment type="caution">
    <text evidence="2">The sequence shown here is derived from an EMBL/GenBank/DDBJ whole genome shotgun (WGS) entry which is preliminary data.</text>
</comment>
<dbReference type="PANTHER" id="PTHR36836:SF1">
    <property type="entry name" value="COLANIC ACID BIOSYNTHESIS PROTEIN WCAK"/>
    <property type="match status" value="1"/>
</dbReference>
<accession>A0A3S1FJF3</accession>
<organism evidence="2 3">
    <name type="scientific">Chlorogloeopsis fritschii PCC 6912</name>
    <dbReference type="NCBI Taxonomy" id="211165"/>
    <lineage>
        <taxon>Bacteria</taxon>
        <taxon>Bacillati</taxon>
        <taxon>Cyanobacteriota</taxon>
        <taxon>Cyanophyceae</taxon>
        <taxon>Nostocales</taxon>
        <taxon>Chlorogloeopsidaceae</taxon>
        <taxon>Chlorogloeopsis</taxon>
    </lineage>
</organism>
<evidence type="ECO:0000259" key="1">
    <source>
        <dbReference type="Pfam" id="PF04230"/>
    </source>
</evidence>
<feature type="domain" description="Polysaccharide pyruvyl transferase" evidence="1">
    <location>
        <begin position="16"/>
        <end position="303"/>
    </location>
</feature>
<dbReference type="RefSeq" id="WP_016879326.1">
    <property type="nucleotide sequence ID" value="NZ_AJLN01000051.1"/>
</dbReference>
<dbReference type="Proteomes" id="UP000268857">
    <property type="component" value="Unassembled WGS sequence"/>
</dbReference>
<reference evidence="2 3" key="1">
    <citation type="journal article" date="2019" name="Genome Biol. Evol.">
        <title>Day and night: Metabolic profiles and evolutionary relationships of six axenic non-marine cyanobacteria.</title>
        <authorList>
            <person name="Will S.E."/>
            <person name="Henke P."/>
            <person name="Boedeker C."/>
            <person name="Huang S."/>
            <person name="Brinkmann H."/>
            <person name="Rohde M."/>
            <person name="Jarek M."/>
            <person name="Friedl T."/>
            <person name="Seufert S."/>
            <person name="Schumacher M."/>
            <person name="Overmann J."/>
            <person name="Neumann-Schaal M."/>
            <person name="Petersen J."/>
        </authorList>
    </citation>
    <scope>NUCLEOTIDE SEQUENCE [LARGE SCALE GENOMIC DNA]</scope>
    <source>
        <strain evidence="2 3">PCC 6912</strain>
    </source>
</reference>
<dbReference type="AlphaFoldDB" id="A0A3S1FJF3"/>
<dbReference type="Pfam" id="PF04230">
    <property type="entry name" value="PS_pyruv_trans"/>
    <property type="match status" value="1"/>
</dbReference>
<dbReference type="PANTHER" id="PTHR36836">
    <property type="entry name" value="COLANIC ACID BIOSYNTHESIS PROTEIN WCAK"/>
    <property type="match status" value="1"/>
</dbReference>
<evidence type="ECO:0000313" key="3">
    <source>
        <dbReference type="Proteomes" id="UP000268857"/>
    </source>
</evidence>
<gene>
    <name evidence="2" type="ORF">PCC6912_32360</name>
</gene>
<evidence type="ECO:0000313" key="2">
    <source>
        <dbReference type="EMBL" id="RUR79700.1"/>
    </source>
</evidence>
<name>A0A3S1FJF3_CHLFR</name>
<dbReference type="EMBL" id="RSCJ01000012">
    <property type="protein sequence ID" value="RUR79700.1"/>
    <property type="molecule type" value="Genomic_DNA"/>
</dbReference>
<dbReference type="OrthoDB" id="7054481at2"/>
<dbReference type="STRING" id="211165.GCA_000317285_01536"/>
<protein>
    <recommendedName>
        <fullName evidence="1">Polysaccharide pyruvyl transferase domain-containing protein</fullName>
    </recommendedName>
</protein>
<sequence>MKGRHAVITGSLQAGNVGDNALAQAFVNQQRKNYQKLTILGVPNQDLLSLGESIIPPPNMAIGYRFWKGHQQRVQTQKIIKEQMPSGIRHYIWLGGLLGANIYHLKFRYQELHWAFKFCHRLIYYFGDFEPDFNHSTVEKKLINKFNNSNVWIAVRSITAADLLREAGLRQKIYVGVDAALYERYQWWGIPFKRRCKDAGAVAIIVCHYHSEKYLPIWQAAAIAAIKMGMKILWISLCDREDMTLCQKMYQNFSEQYPHHPMEIISEVNGEAKIAEASVCVATRFHAAIFGITSGIPTIAVPYGKKIKRLFQFLKLEDWIADPILNPQKDVDWNFTIYEMFHAALEGKFQVDYTALESSIKAHEEALSDLDIFITN</sequence>
<dbReference type="InterPro" id="IPR007345">
    <property type="entry name" value="Polysacch_pyruvyl_Trfase"/>
</dbReference>
<proteinExistence type="predicted"/>